<dbReference type="EMBL" id="JABMIG020000303">
    <property type="protein sequence ID" value="KAL3781906.1"/>
    <property type="molecule type" value="Genomic_DNA"/>
</dbReference>
<dbReference type="PROSITE" id="PS50102">
    <property type="entry name" value="RRM"/>
    <property type="match status" value="1"/>
</dbReference>
<evidence type="ECO:0000313" key="5">
    <source>
        <dbReference type="EMBL" id="KAL3781906.1"/>
    </source>
</evidence>
<dbReference type="SUPFAM" id="SSF54928">
    <property type="entry name" value="RNA-binding domain, RBD"/>
    <property type="match status" value="1"/>
</dbReference>
<dbReference type="InterPro" id="IPR035979">
    <property type="entry name" value="RBD_domain_sf"/>
</dbReference>
<dbReference type="InterPro" id="IPR000409">
    <property type="entry name" value="BEACH_dom"/>
</dbReference>
<dbReference type="PANTHER" id="PTHR46866">
    <property type="entry name" value="GH12955P"/>
    <property type="match status" value="1"/>
</dbReference>
<dbReference type="SMART" id="SM00320">
    <property type="entry name" value="WD40"/>
    <property type="match status" value="3"/>
</dbReference>
<feature type="domain" description="RRM" evidence="3">
    <location>
        <begin position="87"/>
        <end position="169"/>
    </location>
</feature>
<dbReference type="Gene3D" id="1.10.1540.10">
    <property type="entry name" value="BEACH domain"/>
    <property type="match status" value="1"/>
</dbReference>
<comment type="caution">
    <text evidence="5">The sequence shown here is derived from an EMBL/GenBank/DDBJ whole genome shotgun (WGS) entry which is preliminary data.</text>
</comment>
<dbReference type="Proteomes" id="UP001516023">
    <property type="component" value="Unassembled WGS sequence"/>
</dbReference>
<dbReference type="SMART" id="SM01026">
    <property type="entry name" value="Beach"/>
    <property type="match status" value="1"/>
</dbReference>
<dbReference type="InterPro" id="IPR012677">
    <property type="entry name" value="Nucleotide-bd_a/b_plait_sf"/>
</dbReference>
<name>A0ABD3P346_9STRA</name>
<evidence type="ECO:0000256" key="1">
    <source>
        <dbReference type="PROSITE-ProRule" id="PRU00176"/>
    </source>
</evidence>
<evidence type="ECO:0000313" key="6">
    <source>
        <dbReference type="Proteomes" id="UP001516023"/>
    </source>
</evidence>
<sequence>MSGPKHEISTIAEERASPCSSSRCSATPRQIDVLENNFKFYHAWTPHSFEELESSSTQREADSTDSSNANTECICGDGTAKSKSVADSILVMALPSISSDGRSIGSSSLSAFFSAFGPVSRVDFTTDKQTKETIGLVKFEDGSDGAQKVIDSQPIKMFGKVLNIKMATGDNLISSSHEHASQQNTHNSPKNKKSYAFPLMVAPPNYGPWYQKPPQKSYLKSSNMASPPERRKRTMGKWAAAASKIITVNFNPPSTEIISDPTTESFHHAKNLRKHGNTLSQKTPSASLHALLSPSVRDPLFDDYTDVMGDSYGSPVVPEQRLVDHADDEAQRQPEKEGVKYYHFDQSLPSWVWAPITARRSDGDEADDCTTLEHGSNFSVAERDLHNTLKLGRASHATLPLLSMVSCPNKISQPSCPKNKGEGSNYLLETNLPFLHKAIDIKVTNNSTGKQTGSYTLYQARHPCLAPLISVTKCSDCSAMTNEGIKNESKNGMESFVSVFDITPSRHRSLHELLRTGDFLSKPLYPGITGHVSEDEYNKNRDNKQYKRLDLRSPLAWFHTRDDYLGLCRCHTIFDRGRSSSFGSQSNIPHRDRNFRAELRQFTSSTSTMFSAFADQEIFDDLRRFHVLPPSSSHHPQLYSRFNQTRMLYKVGTAYHADVADLRIRFLALQLFHAVNFFHSKGLTLGDQLRPDRIFIENDWVRLVAPIASAKNNEHARSNKGFQNMDSAEGQLRSLITPLAAEAAKAERRFIFNRYGNHHAPSEGHSIDNNEESCCHESPEIIPYPGYGLMPVAQWQKGQLTNFAYLMLLNAAAGRTVGDQKNPPILPWVTDFTAKIDLESELVPEDHALSSPWRDLTKTKYRLHKGDEQLDQSYLHASPAHHVPETISDLTYTVYRARCLPLIQLKAKVRNLFVPEHYPNSLERLYQWTPDEATHEFYTHSWPDIFKSRHKEMEPLRLPEWCKSSAEFISYHRQLLESDEVSQRLHSWIDLNFGVALSGERAVLEKNVVLHNVQWNCGRLPHRQQCLGECHSSFPEKYPTDDIQEQHICTEKFLFVQLFLRPHPRKILDLESNSTILIPPTSTEMSKSVKSREFLLRKQRDLSLIGAILAECYSSAKVIPEPNVETAIDSLLLGELDLKHTLLQFDDDQGISRDGTFPFPASFRQVYSFLSGVQNTSFTRDKYDPVKIDTSDLTLRSTDLERAWNTIKNAVLFESLSSASCALALPTLLNPISSIRFFMENYEMPRPYVSFADKLSSYVVQLSKVIPGGVMMAHVLKFLSNSSRQAHDDLVIHDAIGKLYLSRELISSMYMKCSWEEFIEKISDFITSQFHHFSTMQHISKKATNQLDVRSIAIFFTTSLARDDILGSSVYCRYVVPLLLRGVENCPMRVQALRNVLPFLPEESIGVIIVKPILKLLCQKSSLLIAAETGKPSPQLYRVSLDTSLSVIPDLISLLHACLSQMESELVVKHYFQSSTPGCILHILLLSFGATVSGHRCHLKTAQFGTSQEVLDECLPRDILKSACLLVRSMIQKFETRHMIETLFPIIEAFCSKVNDAYLGIPLKQSTNLQDEVFATSEYLLLPGIDDACMIVKEVKRVCDESLLEHHCPSALELLSWVNSPVAVGRQPTKKPVTINKNIFTSDRPTAADVSVLRAVIDDVLPGLSDNSSPLLSSQAVVGDEEIEMLGPRRAPTEDADDDSEDDGLVSSATGEQPIEREDISVQKNTASSLVEQCDMTKQKRDLAWVMGLHKLDQDEVKYLWQPRMMATTTLPVDASVVTDGVDDTDRGIITCLAPNQSESMVIVGNSLGEMILFDLRRHPPTLTYRKRIENDGNVKAITQVGFFNAENILACNGGLHLWDAETGNLISFTSACNTFLSNGVQVKPWKDFDLIRFSTFPAMTSLDEIVYAGYGEVAAISSSHLYMIDMRCDSSVVGQLQLCEYHKTRQQQVDPMMRYLTWYLNEPPTTHPSYQKKRESTFCLSSFNLKCITAHCGGGDWVCVGSSSGHIHCFDRRGPKLLVCWKAHTNAVEYLQAVSRHCLLSVSADKTAVLWDLSKSQPRKISSIYNIPGKADTMNVAFHQFQSNGLVSIPGKGQLLLCAASGRKAVFQSMPIPRSEEEFLDVKADRIVMSDYEGSRISRSRKFGIHSIALLPCRQLVLLGCEDGIHVCL</sequence>
<reference evidence="5 6" key="1">
    <citation type="journal article" date="2020" name="G3 (Bethesda)">
        <title>Improved Reference Genome for Cyclotella cryptica CCMP332, a Model for Cell Wall Morphogenesis, Salinity Adaptation, and Lipid Production in Diatoms (Bacillariophyta).</title>
        <authorList>
            <person name="Roberts W.R."/>
            <person name="Downey K.M."/>
            <person name="Ruck E.C."/>
            <person name="Traller J.C."/>
            <person name="Alverson A.J."/>
        </authorList>
    </citation>
    <scope>NUCLEOTIDE SEQUENCE [LARGE SCALE GENOMIC DNA]</scope>
    <source>
        <strain evidence="5 6">CCMP332</strain>
    </source>
</reference>
<feature type="compositionally biased region" description="Acidic residues" evidence="2">
    <location>
        <begin position="1694"/>
        <end position="1704"/>
    </location>
</feature>
<proteinExistence type="predicted"/>
<dbReference type="InterPro" id="IPR015943">
    <property type="entry name" value="WD40/YVTN_repeat-like_dom_sf"/>
</dbReference>
<evidence type="ECO:0000256" key="2">
    <source>
        <dbReference type="SAM" id="MobiDB-lite"/>
    </source>
</evidence>
<dbReference type="SUPFAM" id="SSF50978">
    <property type="entry name" value="WD40 repeat-like"/>
    <property type="match status" value="1"/>
</dbReference>
<dbReference type="Pfam" id="PF02138">
    <property type="entry name" value="Beach"/>
    <property type="match status" value="1"/>
</dbReference>
<dbReference type="PROSITE" id="PS50197">
    <property type="entry name" value="BEACH"/>
    <property type="match status" value="1"/>
</dbReference>
<accession>A0ABD3P346</accession>
<protein>
    <submittedName>
        <fullName evidence="5">Uncharacterized protein</fullName>
    </submittedName>
</protein>
<evidence type="ECO:0000259" key="3">
    <source>
        <dbReference type="PROSITE" id="PS50102"/>
    </source>
</evidence>
<dbReference type="SUPFAM" id="SSF81837">
    <property type="entry name" value="BEACH domain"/>
    <property type="match status" value="1"/>
</dbReference>
<gene>
    <name evidence="5" type="ORF">HJC23_004091</name>
</gene>
<organism evidence="5 6">
    <name type="scientific">Cyclotella cryptica</name>
    <dbReference type="NCBI Taxonomy" id="29204"/>
    <lineage>
        <taxon>Eukaryota</taxon>
        <taxon>Sar</taxon>
        <taxon>Stramenopiles</taxon>
        <taxon>Ochrophyta</taxon>
        <taxon>Bacillariophyta</taxon>
        <taxon>Coscinodiscophyceae</taxon>
        <taxon>Thalassiosirophycidae</taxon>
        <taxon>Stephanodiscales</taxon>
        <taxon>Stephanodiscaceae</taxon>
        <taxon>Cyclotella</taxon>
    </lineage>
</organism>
<dbReference type="InterPro" id="IPR000504">
    <property type="entry name" value="RRM_dom"/>
</dbReference>
<feature type="region of interest" description="Disordered" evidence="2">
    <location>
        <begin position="52"/>
        <end position="71"/>
    </location>
</feature>
<keyword evidence="1" id="KW-0694">RNA-binding</keyword>
<dbReference type="PANTHER" id="PTHR46866:SF1">
    <property type="entry name" value="GH12955P"/>
    <property type="match status" value="1"/>
</dbReference>
<feature type="domain" description="BEACH" evidence="4">
    <location>
        <begin position="780"/>
        <end position="1066"/>
    </location>
</feature>
<dbReference type="Gene3D" id="3.30.70.330">
    <property type="match status" value="1"/>
</dbReference>
<evidence type="ECO:0000259" key="4">
    <source>
        <dbReference type="PROSITE" id="PS50197"/>
    </source>
</evidence>
<dbReference type="InterPro" id="IPR036372">
    <property type="entry name" value="BEACH_dom_sf"/>
</dbReference>
<dbReference type="InterPro" id="IPR036322">
    <property type="entry name" value="WD40_repeat_dom_sf"/>
</dbReference>
<dbReference type="GO" id="GO:0003723">
    <property type="term" value="F:RNA binding"/>
    <property type="evidence" value="ECO:0007669"/>
    <property type="project" value="UniProtKB-UniRule"/>
</dbReference>
<dbReference type="InterPro" id="IPR001680">
    <property type="entry name" value="WD40_rpt"/>
</dbReference>
<keyword evidence="6" id="KW-1185">Reference proteome</keyword>
<feature type="compositionally biased region" description="Polar residues" evidence="2">
    <location>
        <begin position="54"/>
        <end position="71"/>
    </location>
</feature>
<dbReference type="Gene3D" id="2.130.10.10">
    <property type="entry name" value="YVTN repeat-like/Quinoprotein amine dehydrogenase"/>
    <property type="match status" value="2"/>
</dbReference>
<feature type="region of interest" description="Disordered" evidence="2">
    <location>
        <begin position="1682"/>
        <end position="1719"/>
    </location>
</feature>